<evidence type="ECO:0000259" key="3">
    <source>
        <dbReference type="PROSITE" id="PS50110"/>
    </source>
</evidence>
<evidence type="ECO:0000256" key="1">
    <source>
        <dbReference type="ARBA" id="ARBA00022801"/>
    </source>
</evidence>
<dbReference type="PROSITE" id="PS50110">
    <property type="entry name" value="RESPONSE_REGULATORY"/>
    <property type="match status" value="1"/>
</dbReference>
<dbReference type="InterPro" id="IPR052016">
    <property type="entry name" value="Bact_Sigma-Reg"/>
</dbReference>
<dbReference type="Pfam" id="PF00072">
    <property type="entry name" value="Response_reg"/>
    <property type="match status" value="1"/>
</dbReference>
<dbReference type="InterPro" id="IPR001932">
    <property type="entry name" value="PPM-type_phosphatase-like_dom"/>
</dbReference>
<dbReference type="Gene3D" id="3.40.50.2300">
    <property type="match status" value="1"/>
</dbReference>
<dbReference type="CDD" id="cd00156">
    <property type="entry name" value="REC"/>
    <property type="match status" value="1"/>
</dbReference>
<accession>A0A1Y2JZQ0</accession>
<dbReference type="Pfam" id="PF07228">
    <property type="entry name" value="SpoIIE"/>
    <property type="match status" value="1"/>
</dbReference>
<dbReference type="STRING" id="1434232.MAIT1_00895"/>
<dbReference type="InterPro" id="IPR011006">
    <property type="entry name" value="CheY-like_superfamily"/>
</dbReference>
<comment type="caution">
    <text evidence="4">The sequence shown here is derived from an EMBL/GenBank/DDBJ whole genome shotgun (WGS) entry which is preliminary data.</text>
</comment>
<dbReference type="Proteomes" id="UP000194003">
    <property type="component" value="Unassembled WGS sequence"/>
</dbReference>
<sequence length="390" mass="43976">MLQPQANPLNILLVEDDDEMRLLFVRYLRKWGYIVHVAENGREAIHAYGRVRPDLVLMDRNMPDIDGFEACMRIKAQPHKAPVIIITGMTGRSFVDIAYHAGADDFIAKPVNWDILRHRIADHIHNKRIDSDLNVTKSALVDAYQLLDRAHEKLRYERGIIEEILTRMRQSAPFVDAGFQSLFAPVDATSGDMLLSATAPDNSHYLFVGDITGHGLPAALIAPMISDVFYSMTAKGFSSGVILREMNRKIREKLPRSLFLAGAWLALDPSRRNLFLWMGGMPPGLWLRENRLIRRLSSTHVALGMICDAEFDANGEWIHLQPEDHVVIFSDGVIETHDACGTLYGDERAVELIMQTIEQERPFSDVKMALDAYHGAHTLPDDVTILDLIS</sequence>
<keyword evidence="1" id="KW-0378">Hydrolase</keyword>
<evidence type="ECO:0000313" key="4">
    <source>
        <dbReference type="EMBL" id="OSM00387.1"/>
    </source>
</evidence>
<dbReference type="PANTHER" id="PTHR43156">
    <property type="entry name" value="STAGE II SPORULATION PROTEIN E-RELATED"/>
    <property type="match status" value="1"/>
</dbReference>
<evidence type="ECO:0000313" key="5">
    <source>
        <dbReference type="Proteomes" id="UP000194003"/>
    </source>
</evidence>
<organism evidence="4 5">
    <name type="scientific">Magnetofaba australis IT-1</name>
    <dbReference type="NCBI Taxonomy" id="1434232"/>
    <lineage>
        <taxon>Bacteria</taxon>
        <taxon>Pseudomonadati</taxon>
        <taxon>Pseudomonadota</taxon>
        <taxon>Magnetococcia</taxon>
        <taxon>Magnetococcales</taxon>
        <taxon>Magnetococcaceae</taxon>
        <taxon>Magnetofaba</taxon>
    </lineage>
</organism>
<dbReference type="SUPFAM" id="SSF52172">
    <property type="entry name" value="CheY-like"/>
    <property type="match status" value="1"/>
</dbReference>
<dbReference type="AlphaFoldDB" id="A0A1Y2JZQ0"/>
<dbReference type="PANTHER" id="PTHR43156:SF2">
    <property type="entry name" value="STAGE II SPORULATION PROTEIN E"/>
    <property type="match status" value="1"/>
</dbReference>
<dbReference type="InterPro" id="IPR036457">
    <property type="entry name" value="PPM-type-like_dom_sf"/>
</dbReference>
<keyword evidence="2" id="KW-0597">Phosphoprotein</keyword>
<dbReference type="Gene3D" id="3.60.40.10">
    <property type="entry name" value="PPM-type phosphatase domain"/>
    <property type="match status" value="1"/>
</dbReference>
<keyword evidence="5" id="KW-1185">Reference proteome</keyword>
<reference evidence="4 5" key="1">
    <citation type="journal article" date="2016" name="BMC Genomics">
        <title>Combined genomic and structural analyses of a cultured magnetotactic bacterium reveals its niche adaptation to a dynamic environment.</title>
        <authorList>
            <person name="Araujo A.C."/>
            <person name="Morillo V."/>
            <person name="Cypriano J."/>
            <person name="Teixeira L.C."/>
            <person name="Leao P."/>
            <person name="Lyra S."/>
            <person name="Almeida L.G."/>
            <person name="Bazylinski D.A."/>
            <person name="Vasconcellos A.T."/>
            <person name="Abreu F."/>
            <person name="Lins U."/>
        </authorList>
    </citation>
    <scope>NUCLEOTIDE SEQUENCE [LARGE SCALE GENOMIC DNA]</scope>
    <source>
        <strain evidence="4 5">IT-1</strain>
    </source>
</reference>
<dbReference type="SMART" id="SM00448">
    <property type="entry name" value="REC"/>
    <property type="match status" value="1"/>
</dbReference>
<proteinExistence type="predicted"/>
<feature type="modified residue" description="4-aspartylphosphate" evidence="2">
    <location>
        <position position="59"/>
    </location>
</feature>
<dbReference type="InterPro" id="IPR001789">
    <property type="entry name" value="Sig_transdc_resp-reg_receiver"/>
</dbReference>
<dbReference type="EMBL" id="LVJN01000021">
    <property type="protein sequence ID" value="OSM00387.1"/>
    <property type="molecule type" value="Genomic_DNA"/>
</dbReference>
<dbReference type="GO" id="GO:0000160">
    <property type="term" value="P:phosphorelay signal transduction system"/>
    <property type="evidence" value="ECO:0007669"/>
    <property type="project" value="InterPro"/>
</dbReference>
<name>A0A1Y2JZQ0_9PROT</name>
<dbReference type="SMART" id="SM00331">
    <property type="entry name" value="PP2C_SIG"/>
    <property type="match status" value="1"/>
</dbReference>
<protein>
    <submittedName>
        <fullName evidence="4">Putative response regulator receiver protein</fullName>
    </submittedName>
</protein>
<gene>
    <name evidence="4" type="ORF">MAIT1_00895</name>
</gene>
<dbReference type="GO" id="GO:0016791">
    <property type="term" value="F:phosphatase activity"/>
    <property type="evidence" value="ECO:0007669"/>
    <property type="project" value="TreeGrafter"/>
</dbReference>
<evidence type="ECO:0000256" key="2">
    <source>
        <dbReference type="PROSITE-ProRule" id="PRU00169"/>
    </source>
</evidence>
<feature type="domain" description="Response regulatory" evidence="3">
    <location>
        <begin position="10"/>
        <end position="124"/>
    </location>
</feature>